<dbReference type="Pfam" id="PF07793">
    <property type="entry name" value="DUF1631"/>
    <property type="match status" value="2"/>
</dbReference>
<dbReference type="RefSeq" id="WP_322520535.1">
    <property type="nucleotide sequence ID" value="NZ_CP140153.1"/>
</dbReference>
<protein>
    <submittedName>
        <fullName evidence="2">DUF1631 family protein</fullName>
    </submittedName>
</protein>
<dbReference type="Proteomes" id="UP001327459">
    <property type="component" value="Chromosome"/>
</dbReference>
<feature type="compositionally biased region" description="Basic and acidic residues" evidence="1">
    <location>
        <begin position="586"/>
        <end position="601"/>
    </location>
</feature>
<reference evidence="2 3" key="1">
    <citation type="submission" date="2023-11" db="EMBL/GenBank/DDBJ databases">
        <title>MicrobeMod: A computational toolkit for identifying prokaryotic methylation and restriction-modification with nanopore sequencing.</title>
        <authorList>
            <person name="Crits-Christoph A."/>
            <person name="Kang S.C."/>
            <person name="Lee H."/>
            <person name="Ostrov N."/>
        </authorList>
    </citation>
    <scope>NUCLEOTIDE SEQUENCE [LARGE SCALE GENOMIC DNA]</scope>
    <source>
        <strain evidence="2 3">ATCC 49870</strain>
    </source>
</reference>
<sequence>MMNRFQTSPAQVRNELARLMGAALHEGVKRLFAQVERRLFDQASTETDNDRRAEAFEAIAQSRSEQEDFYRAFAQTLLEPAADWQQTEWHQLIGDRTRALAFEDKLAEAGQRCGIEHTQFEARIGQLHGDDPENVPAGLFTLESISRAFLARTRDLPAAVRHRLIAHWADQVLFRLTPIYSVLNDYLIQVGVLPGIKRLRDPLADAVPLGAPPTAQPTVPDVPQHAGPSPDALADRLVPLVRASIDGDDQYQFRFERDQDWRAEDFAAFIQDRLEPTLPAANWPTRSREVIRLVGMTLSDVLNDGLIDPRHRRQIATLQLAVLLLASRDRHFLSDADHPLRRILNLLALIGSDPDLKPDIESTASILGPIQQAVLDNPAELDALAERLRDISRGKPVESPEPAVTPAHERLAQIEERCRLRVSKILAGHVNDTPVRAPTSALLDEVFQPFMVRTMINQGRQSAPWAGIIGLLQDALTLQLDPTLGPDDVKAFAREASRVFNDTTSDGLLGEEQQALDAFIEYLDHQSRDSLDLPEPPRSTPVAAEQPPTSANDDKPAAQSEPVDTLTIPSPVAETDTASAHPSTDGTRDDSADNTTDHVRVAPDAPDAPDAPEDAGTSEPAATASHIPTDGLLLASLAVVQTFFDQQSASEEWFEVYTGPGRALRRLKIRDLDTDNGVINFANRTGQAKLSLPVGQVLDDLFADRTRLVFGNPRFARSLVELRGQLEEHRDEH</sequence>
<name>A0ABZ0YTM5_9GAMM</name>
<organism evidence="2 3">
    <name type="scientific">Guyparkeria halophila</name>
    <dbReference type="NCBI Taxonomy" id="47960"/>
    <lineage>
        <taxon>Bacteria</taxon>
        <taxon>Pseudomonadati</taxon>
        <taxon>Pseudomonadota</taxon>
        <taxon>Gammaproteobacteria</taxon>
        <taxon>Chromatiales</taxon>
        <taxon>Thioalkalibacteraceae</taxon>
        <taxon>Guyparkeria</taxon>
    </lineage>
</organism>
<dbReference type="EMBL" id="CP140153">
    <property type="protein sequence ID" value="WQH15507.1"/>
    <property type="molecule type" value="Genomic_DNA"/>
</dbReference>
<evidence type="ECO:0000313" key="2">
    <source>
        <dbReference type="EMBL" id="WQH15507.1"/>
    </source>
</evidence>
<feature type="compositionally biased region" description="Polar residues" evidence="1">
    <location>
        <begin position="576"/>
        <end position="585"/>
    </location>
</feature>
<feature type="region of interest" description="Disordered" evidence="1">
    <location>
        <begin position="529"/>
        <end position="624"/>
    </location>
</feature>
<evidence type="ECO:0000313" key="3">
    <source>
        <dbReference type="Proteomes" id="UP001327459"/>
    </source>
</evidence>
<keyword evidence="3" id="KW-1185">Reference proteome</keyword>
<proteinExistence type="predicted"/>
<evidence type="ECO:0000256" key="1">
    <source>
        <dbReference type="SAM" id="MobiDB-lite"/>
    </source>
</evidence>
<accession>A0ABZ0YTM5</accession>
<dbReference type="InterPro" id="IPR012434">
    <property type="entry name" value="DUF1631"/>
</dbReference>
<feature type="region of interest" description="Disordered" evidence="1">
    <location>
        <begin position="209"/>
        <end position="228"/>
    </location>
</feature>
<gene>
    <name evidence="2" type="ORF">SR882_06980</name>
</gene>